<name>A0A0D8XFL2_DICVI</name>
<evidence type="ECO:0000256" key="1">
    <source>
        <dbReference type="SAM" id="Phobius"/>
    </source>
</evidence>
<dbReference type="EMBL" id="KN716564">
    <property type="protein sequence ID" value="KJH43388.1"/>
    <property type="molecule type" value="Genomic_DNA"/>
</dbReference>
<feature type="transmembrane region" description="Helical" evidence="1">
    <location>
        <begin position="113"/>
        <end position="133"/>
    </location>
</feature>
<reference evidence="3" key="2">
    <citation type="journal article" date="2016" name="Sci. Rep.">
        <title>Dictyocaulus viviparus genome, variome and transcriptome elucidate lungworm biology and support future intervention.</title>
        <authorList>
            <person name="McNulty S.N."/>
            <person name="Strube C."/>
            <person name="Rosa B.A."/>
            <person name="Martin J.C."/>
            <person name="Tyagi R."/>
            <person name="Choi Y.J."/>
            <person name="Wang Q."/>
            <person name="Hallsworth Pepin K."/>
            <person name="Zhang X."/>
            <person name="Ozersky P."/>
            <person name="Wilson R.K."/>
            <person name="Sternberg P.W."/>
            <person name="Gasser R.B."/>
            <person name="Mitreva M."/>
        </authorList>
    </citation>
    <scope>NUCLEOTIDE SEQUENCE [LARGE SCALE GENOMIC DNA]</scope>
    <source>
        <strain evidence="3">HannoverDv2000</strain>
    </source>
</reference>
<accession>A0A0D8XFL2</accession>
<keyword evidence="1" id="KW-0472">Membrane</keyword>
<evidence type="ECO:0000313" key="2">
    <source>
        <dbReference type="EMBL" id="KJH43388.1"/>
    </source>
</evidence>
<feature type="transmembrane region" description="Helical" evidence="1">
    <location>
        <begin position="82"/>
        <end position="101"/>
    </location>
</feature>
<reference evidence="2 3" key="1">
    <citation type="submission" date="2013-11" db="EMBL/GenBank/DDBJ databases">
        <title>Draft genome of the bovine lungworm Dictyocaulus viviparus.</title>
        <authorList>
            <person name="Mitreva M."/>
        </authorList>
    </citation>
    <scope>NUCLEOTIDE SEQUENCE [LARGE SCALE GENOMIC DNA]</scope>
    <source>
        <strain evidence="2 3">HannoverDv2000</strain>
    </source>
</reference>
<organism evidence="2 3">
    <name type="scientific">Dictyocaulus viviparus</name>
    <name type="common">Bovine lungworm</name>
    <dbReference type="NCBI Taxonomy" id="29172"/>
    <lineage>
        <taxon>Eukaryota</taxon>
        <taxon>Metazoa</taxon>
        <taxon>Ecdysozoa</taxon>
        <taxon>Nematoda</taxon>
        <taxon>Chromadorea</taxon>
        <taxon>Rhabditida</taxon>
        <taxon>Rhabditina</taxon>
        <taxon>Rhabditomorpha</taxon>
        <taxon>Strongyloidea</taxon>
        <taxon>Metastrongylidae</taxon>
        <taxon>Dictyocaulus</taxon>
    </lineage>
</organism>
<proteinExistence type="predicted"/>
<dbReference type="AlphaFoldDB" id="A0A0D8XFL2"/>
<evidence type="ECO:0000313" key="3">
    <source>
        <dbReference type="Proteomes" id="UP000053766"/>
    </source>
</evidence>
<gene>
    <name evidence="2" type="ORF">DICVIV_10594</name>
</gene>
<keyword evidence="1" id="KW-0812">Transmembrane</keyword>
<keyword evidence="3" id="KW-1185">Reference proteome</keyword>
<dbReference type="Proteomes" id="UP000053766">
    <property type="component" value="Unassembled WGS sequence"/>
</dbReference>
<protein>
    <submittedName>
        <fullName evidence="2">Uncharacterized protein</fullName>
    </submittedName>
</protein>
<sequence>MSGDLQLNDIGENSVIGSLVLFLFTDDSASLYRTSLNQNNLISETTLLCNCFFKPEIRLQNDFEHHVNPVDKEDDTHELGKSLIPICCVSFATILLFLIAVTQPQHDSINQSSQLSVIDPHISLVIIITVLLIDI</sequence>
<keyword evidence="1" id="KW-1133">Transmembrane helix</keyword>